<name>A0A2S5B660_9BASI</name>
<organism evidence="1 2">
    <name type="scientific">Rhodotorula taiwanensis</name>
    <dbReference type="NCBI Taxonomy" id="741276"/>
    <lineage>
        <taxon>Eukaryota</taxon>
        <taxon>Fungi</taxon>
        <taxon>Dikarya</taxon>
        <taxon>Basidiomycota</taxon>
        <taxon>Pucciniomycotina</taxon>
        <taxon>Microbotryomycetes</taxon>
        <taxon>Sporidiobolales</taxon>
        <taxon>Sporidiobolaceae</taxon>
        <taxon>Rhodotorula</taxon>
    </lineage>
</organism>
<reference evidence="1 2" key="1">
    <citation type="journal article" date="2018" name="Front. Microbiol.">
        <title>Prospects for Fungal Bioremediation of Acidic Radioactive Waste Sites: Characterization and Genome Sequence of Rhodotorula taiwanensis MD1149.</title>
        <authorList>
            <person name="Tkavc R."/>
            <person name="Matrosova V.Y."/>
            <person name="Grichenko O.E."/>
            <person name="Gostincar C."/>
            <person name="Volpe R.P."/>
            <person name="Klimenkova P."/>
            <person name="Gaidamakova E.K."/>
            <person name="Zhou C.E."/>
            <person name="Stewart B.J."/>
            <person name="Lyman M.G."/>
            <person name="Malfatti S.A."/>
            <person name="Rubinfeld B."/>
            <person name="Courtot M."/>
            <person name="Singh J."/>
            <person name="Dalgard C.L."/>
            <person name="Hamilton T."/>
            <person name="Frey K.G."/>
            <person name="Gunde-Cimerman N."/>
            <person name="Dugan L."/>
            <person name="Daly M.J."/>
        </authorList>
    </citation>
    <scope>NUCLEOTIDE SEQUENCE [LARGE SCALE GENOMIC DNA]</scope>
    <source>
        <strain evidence="1 2">MD1149</strain>
    </source>
</reference>
<dbReference type="EMBL" id="PJQD01000055">
    <property type="protein sequence ID" value="POY72257.1"/>
    <property type="molecule type" value="Genomic_DNA"/>
</dbReference>
<proteinExistence type="predicted"/>
<sequence>MTALGKRPRHDSAPDASSRLEPRASLLSLPDEVIDDIGRYLWQDRASLASSNVQQKDLAALSWSCRRLRRQFLPQVWQSIRLVIRWDALETAEVIVGSNGQGEFVNSVIVELDEAEEFDGIGDLLETVLSHCPSLKHLQLSAVRLQDDCAPAIVETVCGGLRRSMRRVETFQARIVRPVTLFAKAIEDLLGKSCCLTSLTLAGREDEELDEDEEGVILDPTAARALRERIGTLSHLEHLSVDLDVFRGLLRRMREVPQLIKVELHGITAEDRDVVNLCSLAAPSLESLTLLRGPMGRPRPICLPRLQHLSFLDPQGNNPLGKLVHTFSPLRHYEPAYKYVNLERDVAAFHEAQEVKTLRRISLDAGHLAAQTMGFPSLTDDEDDTEPISLDELCGPLKAWGDKNAVAVDLGGELE</sequence>
<gene>
    <name evidence="1" type="ORF">BMF94_4765</name>
</gene>
<dbReference type="InterPro" id="IPR032675">
    <property type="entry name" value="LRR_dom_sf"/>
</dbReference>
<accession>A0A2S5B660</accession>
<dbReference type="Gene3D" id="3.80.10.10">
    <property type="entry name" value="Ribonuclease Inhibitor"/>
    <property type="match status" value="1"/>
</dbReference>
<comment type="caution">
    <text evidence="1">The sequence shown here is derived from an EMBL/GenBank/DDBJ whole genome shotgun (WGS) entry which is preliminary data.</text>
</comment>
<evidence type="ECO:0000313" key="1">
    <source>
        <dbReference type="EMBL" id="POY72257.1"/>
    </source>
</evidence>
<evidence type="ECO:0008006" key="3">
    <source>
        <dbReference type="Google" id="ProtNLM"/>
    </source>
</evidence>
<evidence type="ECO:0000313" key="2">
    <source>
        <dbReference type="Proteomes" id="UP000237144"/>
    </source>
</evidence>
<keyword evidence="2" id="KW-1185">Reference proteome</keyword>
<dbReference type="AlphaFoldDB" id="A0A2S5B660"/>
<dbReference type="SUPFAM" id="SSF52047">
    <property type="entry name" value="RNI-like"/>
    <property type="match status" value="1"/>
</dbReference>
<dbReference type="Proteomes" id="UP000237144">
    <property type="component" value="Unassembled WGS sequence"/>
</dbReference>
<protein>
    <recommendedName>
        <fullName evidence="3">F-box domain-containing protein</fullName>
    </recommendedName>
</protein>